<dbReference type="Proteomes" id="UP000298049">
    <property type="component" value="Chromosome"/>
</dbReference>
<dbReference type="RefSeq" id="WP_136547785.1">
    <property type="nucleotide sequence ID" value="NZ_CP031093.1"/>
</dbReference>
<accession>A0A4P7XGZ1</accession>
<dbReference type="EMBL" id="CP031093">
    <property type="protein sequence ID" value="QCF25472.1"/>
    <property type="molecule type" value="Genomic_DNA"/>
</dbReference>
<dbReference type="KEGG" id="hmi:soil367_05760"/>
<proteinExistence type="predicted"/>
<sequence>MSDKNKSHADGSKPGPITMGYKKRERISVDECMGMYDLFATYYRNAPLETFLKDLSNKTGVHIAKRKSDGKVVGFSTATRFDIEVEGRKVKMLFSGDTVMAKEYWGNSAFPKSFARWILSERLRYPFAELHWFLISMGYRTYLTMANNFYNYYPNIDGDDPYLKKVAAAASEALFPGKLDPETMLLDFGEDACALQDFVTPITDNERLVPKIAFFESRNAEWMNGKEMACIGSLDHMSFVKLLILDARKTLFKKGARKGMKQQSSAEAPSAAAGKAVVQQVVAKQAGSRQVATKQAAPEKTAKKQAVTGRIAAE</sequence>
<feature type="region of interest" description="Disordered" evidence="1">
    <location>
        <begin position="288"/>
        <end position="314"/>
    </location>
</feature>
<evidence type="ECO:0000256" key="1">
    <source>
        <dbReference type="SAM" id="MobiDB-lite"/>
    </source>
</evidence>
<protein>
    <submittedName>
        <fullName evidence="2">Uncharacterized protein</fullName>
    </submittedName>
</protein>
<keyword evidence="3" id="KW-1185">Reference proteome</keyword>
<dbReference type="OrthoDB" id="333393at2"/>
<name>A0A4P7XGZ1_9ALTE</name>
<evidence type="ECO:0000313" key="2">
    <source>
        <dbReference type="EMBL" id="QCF25472.1"/>
    </source>
</evidence>
<gene>
    <name evidence="2" type="ORF">soil367_05760</name>
</gene>
<evidence type="ECO:0000313" key="3">
    <source>
        <dbReference type="Proteomes" id="UP000298049"/>
    </source>
</evidence>
<reference evidence="2 3" key="1">
    <citation type="submission" date="2018-07" db="EMBL/GenBank/DDBJ databases">
        <title>Marsedoiliclastica nanhaica gen. nov. sp. nov., a novel marine hydrocarbonoclastic bacterium isolated from an in-situ enriched hydrocarbon-degrading consortium in deep-sea sediment.</title>
        <authorList>
            <person name="Dong C."/>
            <person name="Ma T."/>
            <person name="Liu R."/>
            <person name="Shao Z."/>
        </authorList>
    </citation>
    <scope>NUCLEOTIDE SEQUENCE [LARGE SCALE GENOMIC DNA]</scope>
    <source>
        <strain evidence="3">soil36-7</strain>
    </source>
</reference>
<organism evidence="2 3">
    <name type="scientific">Hydrocarboniclastica marina</name>
    <dbReference type="NCBI Taxonomy" id="2259620"/>
    <lineage>
        <taxon>Bacteria</taxon>
        <taxon>Pseudomonadati</taxon>
        <taxon>Pseudomonadota</taxon>
        <taxon>Gammaproteobacteria</taxon>
        <taxon>Alteromonadales</taxon>
        <taxon>Alteromonadaceae</taxon>
        <taxon>Hydrocarboniclastica</taxon>
    </lineage>
</organism>
<dbReference type="AlphaFoldDB" id="A0A4P7XGZ1"/>